<protein>
    <submittedName>
        <fullName evidence="2">Uncharacterized protein</fullName>
    </submittedName>
</protein>
<reference evidence="2" key="1">
    <citation type="journal article" date="2020" name="mSystems">
        <title>Genome- and Community-Level Interaction Insights into Carbon Utilization and Element Cycling Functions of Hydrothermarchaeota in Hydrothermal Sediment.</title>
        <authorList>
            <person name="Zhou Z."/>
            <person name="Liu Y."/>
            <person name="Xu W."/>
            <person name="Pan J."/>
            <person name="Luo Z.H."/>
            <person name="Li M."/>
        </authorList>
    </citation>
    <scope>NUCLEOTIDE SEQUENCE [LARGE SCALE GENOMIC DNA]</scope>
    <source>
        <strain evidence="2">SpSt-418</strain>
    </source>
</reference>
<name>A0A7C3KEF4_9CYAN</name>
<evidence type="ECO:0000313" key="2">
    <source>
        <dbReference type="EMBL" id="HFM97262.1"/>
    </source>
</evidence>
<organism evidence="2">
    <name type="scientific">Oscillatoriales cyanobacterium SpSt-418</name>
    <dbReference type="NCBI Taxonomy" id="2282169"/>
    <lineage>
        <taxon>Bacteria</taxon>
        <taxon>Bacillati</taxon>
        <taxon>Cyanobacteriota</taxon>
        <taxon>Cyanophyceae</taxon>
        <taxon>Oscillatoriophycideae</taxon>
        <taxon>Oscillatoriales</taxon>
    </lineage>
</organism>
<dbReference type="EMBL" id="DSRU01000065">
    <property type="protein sequence ID" value="HFM97262.1"/>
    <property type="molecule type" value="Genomic_DNA"/>
</dbReference>
<sequence>MTRLLVQGKNDFRHEGTPQTDSLRDSSVNHALIAIAQEVTELLRQTYPIQTDEIKTGETE</sequence>
<dbReference type="AlphaFoldDB" id="A0A7C3KEF4"/>
<gene>
    <name evidence="2" type="ORF">ENR64_05720</name>
</gene>
<feature type="region of interest" description="Disordered" evidence="1">
    <location>
        <begin position="1"/>
        <end position="25"/>
    </location>
</feature>
<accession>A0A7C3KEF4</accession>
<evidence type="ECO:0000256" key="1">
    <source>
        <dbReference type="SAM" id="MobiDB-lite"/>
    </source>
</evidence>
<proteinExistence type="predicted"/>
<comment type="caution">
    <text evidence="2">The sequence shown here is derived from an EMBL/GenBank/DDBJ whole genome shotgun (WGS) entry which is preliminary data.</text>
</comment>